<evidence type="ECO:0000256" key="10">
    <source>
        <dbReference type="SAM" id="MobiDB-lite"/>
    </source>
</evidence>
<dbReference type="Pfam" id="PF03124">
    <property type="entry name" value="EXS"/>
    <property type="match status" value="1"/>
</dbReference>
<feature type="transmembrane region" description="Helical" evidence="11">
    <location>
        <begin position="532"/>
        <end position="551"/>
    </location>
</feature>
<keyword evidence="5" id="KW-0592">Phosphate transport</keyword>
<dbReference type="AlphaFoldDB" id="A0AA39W2P3"/>
<comment type="subcellular location">
    <subcellularLocation>
        <location evidence="1">Cell membrane</location>
        <topology evidence="1">Multi-pass membrane protein</topology>
    </subcellularLocation>
</comment>
<gene>
    <name evidence="14" type="ORF">LWI29_009557</name>
</gene>
<evidence type="ECO:0000256" key="11">
    <source>
        <dbReference type="SAM" id="Phobius"/>
    </source>
</evidence>
<evidence type="ECO:0000256" key="2">
    <source>
        <dbReference type="ARBA" id="ARBA00009665"/>
    </source>
</evidence>
<dbReference type="EMBL" id="JAUESC010000003">
    <property type="protein sequence ID" value="KAK0599891.1"/>
    <property type="molecule type" value="Genomic_DNA"/>
</dbReference>
<feature type="transmembrane region" description="Helical" evidence="11">
    <location>
        <begin position="399"/>
        <end position="420"/>
    </location>
</feature>
<evidence type="ECO:0000313" key="14">
    <source>
        <dbReference type="EMBL" id="KAK0599891.1"/>
    </source>
</evidence>
<dbReference type="GO" id="GO:0005802">
    <property type="term" value="C:trans-Golgi network"/>
    <property type="evidence" value="ECO:0007669"/>
    <property type="project" value="TreeGrafter"/>
</dbReference>
<keyword evidence="15" id="KW-1185">Reference proteome</keyword>
<evidence type="ECO:0000256" key="4">
    <source>
        <dbReference type="ARBA" id="ARBA00022475"/>
    </source>
</evidence>
<feature type="region of interest" description="Disordered" evidence="10">
    <location>
        <begin position="175"/>
        <end position="195"/>
    </location>
</feature>
<evidence type="ECO:0000256" key="9">
    <source>
        <dbReference type="ARBA" id="ARBA00043939"/>
    </source>
</evidence>
<comment type="function">
    <text evidence="9">May transport inorganic phosphate (Pi).</text>
</comment>
<dbReference type="Proteomes" id="UP001168877">
    <property type="component" value="Unassembled WGS sequence"/>
</dbReference>
<feature type="domain" description="SPX" evidence="13">
    <location>
        <begin position="1"/>
        <end position="305"/>
    </location>
</feature>
<keyword evidence="8 11" id="KW-0472">Membrane</keyword>
<dbReference type="PANTHER" id="PTHR10783">
    <property type="entry name" value="XENOTROPIC AND POLYTROPIC RETROVIRUS RECEPTOR 1-RELATED"/>
    <property type="match status" value="1"/>
</dbReference>
<dbReference type="GO" id="GO:0006817">
    <property type="term" value="P:phosphate ion transport"/>
    <property type="evidence" value="ECO:0007669"/>
    <property type="project" value="UniProtKB-KW"/>
</dbReference>
<dbReference type="GO" id="GO:0000822">
    <property type="term" value="F:inositol hexakisphosphate binding"/>
    <property type="evidence" value="ECO:0007669"/>
    <property type="project" value="TreeGrafter"/>
</dbReference>
<feature type="domain" description="EXS" evidence="12">
    <location>
        <begin position="529"/>
        <end position="616"/>
    </location>
</feature>
<dbReference type="PROSITE" id="PS51380">
    <property type="entry name" value="EXS"/>
    <property type="match status" value="1"/>
</dbReference>
<reference evidence="14" key="1">
    <citation type="journal article" date="2022" name="Plant J.">
        <title>Strategies of tolerance reflected in two North American maple genomes.</title>
        <authorList>
            <person name="McEvoy S.L."/>
            <person name="Sezen U.U."/>
            <person name="Trouern-Trend A."/>
            <person name="McMahon S.M."/>
            <person name="Schaberg P.G."/>
            <person name="Yang J."/>
            <person name="Wegrzyn J.L."/>
            <person name="Swenson N.G."/>
        </authorList>
    </citation>
    <scope>NUCLEOTIDE SEQUENCE</scope>
    <source>
        <strain evidence="14">NS2018</strain>
    </source>
</reference>
<feature type="transmembrane region" description="Helical" evidence="11">
    <location>
        <begin position="441"/>
        <end position="461"/>
    </location>
</feature>
<dbReference type="InterPro" id="IPR004331">
    <property type="entry name" value="SPX_dom"/>
</dbReference>
<sequence>MKFGKEYASQMVPEWQEAYMDYDNLKKLLKQIILPTKQGNHRQTTTSAAAAVGRDGLNRAVTLYRAFSGLIQRQNHQPMKTSSMKDIESSIVVNCVNRNGSECYETTFLMTAAEDGGESEQMYFTRLDDEFNKVDKFYRLKVKEVMDEAETLSKQMEALIAFRIKAQKLQELFIDSTSDNQPGASNYESSDDHDKQINSTNQKLQEQRQKKVPLDVLNRVKLNKSLETPYSIFKGFVNAPKHTEVTFNKENLKEVEKKLEHAFTEFYHKIRLLKNYSYLNMQAFSKIMKKYDKITSRRASVSYMKMVDNSYLGSSDELTKLMGRVEDTFIKHFSNSNRRKGMNILRPKSKRERHRISFSTGLFVGCTAALILALIFVIHARDILNTEGQKQYMENMFPLYSFFAFIVIHMLMYAGNIYYWRRYRVNYPFIFGFKQGTELGYREVLLVSFGLGTLALTSVLLNLDMEMDPKTKDFKAITELLPLGLLVVTLQDFYLADQLTSQVQAIRSLEFYICYYGWGDYKLRQNNCKTNGVYNTFYFVVAVIPYWSRFLQCLRRLYEEKDPMQGYNGMKYFVTIIAISTRTAYSLYLGMGWKIIAGLFSVIAAIYGTYWDLVVD</sequence>
<evidence type="ECO:0000256" key="8">
    <source>
        <dbReference type="ARBA" id="ARBA00023136"/>
    </source>
</evidence>
<evidence type="ECO:0000256" key="5">
    <source>
        <dbReference type="ARBA" id="ARBA00022592"/>
    </source>
</evidence>
<dbReference type="GO" id="GO:0005886">
    <property type="term" value="C:plasma membrane"/>
    <property type="evidence" value="ECO:0007669"/>
    <property type="project" value="UniProtKB-SubCell"/>
</dbReference>
<evidence type="ECO:0000256" key="1">
    <source>
        <dbReference type="ARBA" id="ARBA00004651"/>
    </source>
</evidence>
<keyword evidence="7 11" id="KW-1133">Transmembrane helix</keyword>
<evidence type="ECO:0000256" key="6">
    <source>
        <dbReference type="ARBA" id="ARBA00022692"/>
    </source>
</evidence>
<name>A0AA39W2P3_ACESA</name>
<dbReference type="InterPro" id="IPR034092">
    <property type="entry name" value="PHO1_SPX"/>
</dbReference>
<keyword evidence="6 11" id="KW-0812">Transmembrane</keyword>
<reference evidence="14" key="2">
    <citation type="submission" date="2023-06" db="EMBL/GenBank/DDBJ databases">
        <authorList>
            <person name="Swenson N.G."/>
            <person name="Wegrzyn J.L."/>
            <person name="Mcevoy S.L."/>
        </authorList>
    </citation>
    <scope>NUCLEOTIDE SEQUENCE</scope>
    <source>
        <strain evidence="14">NS2018</strain>
        <tissue evidence="14">Leaf</tissue>
    </source>
</reference>
<dbReference type="InterPro" id="IPR004342">
    <property type="entry name" value="EXS_C"/>
</dbReference>
<dbReference type="GO" id="GO:0016036">
    <property type="term" value="P:cellular response to phosphate starvation"/>
    <property type="evidence" value="ECO:0007669"/>
    <property type="project" value="TreeGrafter"/>
</dbReference>
<keyword evidence="4" id="KW-1003">Cell membrane</keyword>
<evidence type="ECO:0000259" key="13">
    <source>
        <dbReference type="PROSITE" id="PS51382"/>
    </source>
</evidence>
<feature type="transmembrane region" description="Helical" evidence="11">
    <location>
        <begin position="356"/>
        <end position="379"/>
    </location>
</feature>
<accession>A0AA39W2P3</accession>
<protein>
    <submittedName>
        <fullName evidence="14">Uncharacterized protein</fullName>
    </submittedName>
</protein>
<feature type="transmembrane region" description="Helical" evidence="11">
    <location>
        <begin position="595"/>
        <end position="615"/>
    </location>
</feature>
<dbReference type="PANTHER" id="PTHR10783:SF4">
    <property type="entry name" value="PHOSPHATE TRANSPORTER PHO1 HOMOLOG 3"/>
    <property type="match status" value="1"/>
</dbReference>
<proteinExistence type="inferred from homology"/>
<dbReference type="Pfam" id="PF03105">
    <property type="entry name" value="SPX"/>
    <property type="match status" value="1"/>
</dbReference>
<evidence type="ECO:0000259" key="12">
    <source>
        <dbReference type="PROSITE" id="PS51380"/>
    </source>
</evidence>
<dbReference type="PROSITE" id="PS51382">
    <property type="entry name" value="SPX"/>
    <property type="match status" value="1"/>
</dbReference>
<evidence type="ECO:0000256" key="7">
    <source>
        <dbReference type="ARBA" id="ARBA00022989"/>
    </source>
</evidence>
<dbReference type="CDD" id="cd14476">
    <property type="entry name" value="SPX_PHO1_like"/>
    <property type="match status" value="1"/>
</dbReference>
<comment type="caution">
    <text evidence="14">The sequence shown here is derived from an EMBL/GenBank/DDBJ whole genome shotgun (WGS) entry which is preliminary data.</text>
</comment>
<feature type="compositionally biased region" description="Polar residues" evidence="10">
    <location>
        <begin position="175"/>
        <end position="188"/>
    </location>
</feature>
<evidence type="ECO:0000256" key="3">
    <source>
        <dbReference type="ARBA" id="ARBA00022448"/>
    </source>
</evidence>
<evidence type="ECO:0000313" key="15">
    <source>
        <dbReference type="Proteomes" id="UP001168877"/>
    </source>
</evidence>
<keyword evidence="3" id="KW-0813">Transport</keyword>
<organism evidence="14 15">
    <name type="scientific">Acer saccharum</name>
    <name type="common">Sugar maple</name>
    <dbReference type="NCBI Taxonomy" id="4024"/>
    <lineage>
        <taxon>Eukaryota</taxon>
        <taxon>Viridiplantae</taxon>
        <taxon>Streptophyta</taxon>
        <taxon>Embryophyta</taxon>
        <taxon>Tracheophyta</taxon>
        <taxon>Spermatophyta</taxon>
        <taxon>Magnoliopsida</taxon>
        <taxon>eudicotyledons</taxon>
        <taxon>Gunneridae</taxon>
        <taxon>Pentapetalae</taxon>
        <taxon>rosids</taxon>
        <taxon>malvids</taxon>
        <taxon>Sapindales</taxon>
        <taxon>Sapindaceae</taxon>
        <taxon>Hippocastanoideae</taxon>
        <taxon>Acereae</taxon>
        <taxon>Acer</taxon>
    </lineage>
</organism>
<comment type="similarity">
    <text evidence="2">Belongs to the SYG1 (TC 2.A.94) family.</text>
</comment>